<organism evidence="15 16">
    <name type="scientific">Lactuca saligna</name>
    <name type="common">Willowleaf lettuce</name>
    <dbReference type="NCBI Taxonomy" id="75948"/>
    <lineage>
        <taxon>Eukaryota</taxon>
        <taxon>Viridiplantae</taxon>
        <taxon>Streptophyta</taxon>
        <taxon>Embryophyta</taxon>
        <taxon>Tracheophyta</taxon>
        <taxon>Spermatophyta</taxon>
        <taxon>Magnoliopsida</taxon>
        <taxon>eudicotyledons</taxon>
        <taxon>Gunneridae</taxon>
        <taxon>Pentapetalae</taxon>
        <taxon>asterids</taxon>
        <taxon>campanulids</taxon>
        <taxon>Asterales</taxon>
        <taxon>Asteraceae</taxon>
        <taxon>Cichorioideae</taxon>
        <taxon>Cichorieae</taxon>
        <taxon>Lactucinae</taxon>
        <taxon>Lactuca</taxon>
    </lineage>
</organism>
<feature type="domain" description="Protein kinase" evidence="14">
    <location>
        <begin position="75"/>
        <end position="361"/>
    </location>
</feature>
<dbReference type="FunFam" id="1.10.510.10:FF:000537">
    <property type="entry name" value="Putative receptor-like protein kinase"/>
    <property type="match status" value="1"/>
</dbReference>
<evidence type="ECO:0000256" key="3">
    <source>
        <dbReference type="ARBA" id="ARBA00022679"/>
    </source>
</evidence>
<dbReference type="InterPro" id="IPR008271">
    <property type="entry name" value="Ser/Thr_kinase_AS"/>
</dbReference>
<evidence type="ECO:0000256" key="8">
    <source>
        <dbReference type="ARBA" id="ARBA00022840"/>
    </source>
</evidence>
<dbReference type="GO" id="GO:0005524">
    <property type="term" value="F:ATP binding"/>
    <property type="evidence" value="ECO:0007669"/>
    <property type="project" value="UniProtKB-UniRule"/>
</dbReference>
<evidence type="ECO:0000256" key="2">
    <source>
        <dbReference type="ARBA" id="ARBA00022527"/>
    </source>
</evidence>
<dbReference type="Proteomes" id="UP001177003">
    <property type="component" value="Chromosome 8"/>
</dbReference>
<evidence type="ECO:0000259" key="14">
    <source>
        <dbReference type="PROSITE" id="PS50011"/>
    </source>
</evidence>
<evidence type="ECO:0000256" key="10">
    <source>
        <dbReference type="ARBA" id="ARBA00023136"/>
    </source>
</evidence>
<evidence type="ECO:0000256" key="9">
    <source>
        <dbReference type="ARBA" id="ARBA00022989"/>
    </source>
</evidence>
<evidence type="ECO:0000256" key="13">
    <source>
        <dbReference type="SAM" id="Phobius"/>
    </source>
</evidence>
<dbReference type="Gene3D" id="3.30.200.20">
    <property type="entry name" value="Phosphorylase Kinase, domain 1"/>
    <property type="match status" value="1"/>
</dbReference>
<evidence type="ECO:0000256" key="1">
    <source>
        <dbReference type="ARBA" id="ARBA00004479"/>
    </source>
</evidence>
<evidence type="ECO:0000313" key="16">
    <source>
        <dbReference type="Proteomes" id="UP001177003"/>
    </source>
</evidence>
<keyword evidence="11" id="KW-0325">Glycoprotein</keyword>
<dbReference type="GO" id="GO:0004674">
    <property type="term" value="F:protein serine/threonine kinase activity"/>
    <property type="evidence" value="ECO:0007669"/>
    <property type="project" value="UniProtKB-KW"/>
</dbReference>
<keyword evidence="6 12" id="KW-0547">Nucleotide-binding</keyword>
<dbReference type="SUPFAM" id="SSF56112">
    <property type="entry name" value="Protein kinase-like (PK-like)"/>
    <property type="match status" value="1"/>
</dbReference>
<keyword evidence="8 12" id="KW-0067">ATP-binding</keyword>
<dbReference type="GO" id="GO:0016020">
    <property type="term" value="C:membrane"/>
    <property type="evidence" value="ECO:0007669"/>
    <property type="project" value="UniProtKB-SubCell"/>
</dbReference>
<evidence type="ECO:0000313" key="15">
    <source>
        <dbReference type="EMBL" id="CAI9298130.1"/>
    </source>
</evidence>
<dbReference type="PROSITE" id="PS00107">
    <property type="entry name" value="PROTEIN_KINASE_ATP"/>
    <property type="match status" value="1"/>
</dbReference>
<dbReference type="InterPro" id="IPR000719">
    <property type="entry name" value="Prot_kinase_dom"/>
</dbReference>
<protein>
    <recommendedName>
        <fullName evidence="14">Protein kinase domain-containing protein</fullName>
    </recommendedName>
</protein>
<dbReference type="FunFam" id="3.30.200.20:FF:000178">
    <property type="entry name" value="serine/threonine-protein kinase PBS1-like"/>
    <property type="match status" value="1"/>
</dbReference>
<dbReference type="Gene3D" id="1.10.510.10">
    <property type="entry name" value="Transferase(Phosphotransferase) domain 1"/>
    <property type="match status" value="1"/>
</dbReference>
<proteinExistence type="predicted"/>
<keyword evidence="7" id="KW-0418">Kinase</keyword>
<name>A0AA35ZSL1_LACSI</name>
<dbReference type="Pfam" id="PF07714">
    <property type="entry name" value="PK_Tyr_Ser-Thr"/>
    <property type="match status" value="1"/>
</dbReference>
<keyword evidence="10 13" id="KW-0472">Membrane</keyword>
<keyword evidence="9 13" id="KW-1133">Transmembrane helix</keyword>
<accession>A0AA35ZSL1</accession>
<evidence type="ECO:0000256" key="4">
    <source>
        <dbReference type="ARBA" id="ARBA00022692"/>
    </source>
</evidence>
<sequence>MADGGAVFVIVVVVVVKIAIILCVCNKLNQRSKTQTEPFPNDSRFIPLAMVKFLDDMEREKPIRFTAQQLRIATENFSILLGSGGFGTVYKGLVSNGIAVAVKVLNGTSDKRIEEQFMAEVSTMGRTHHFNLVRLYGFCFESSLRALVYEFMVNGSLDNHLFKASKGPIIGFEQLYEIGLGTARGIAYLHEECPQRIVHYDIKPGNILLDSKFCAKVADFGLAKLCNRDNTHITMTGGRGTPGYAAPELWFPLPVSHKCDVYSFGMLLFEIIGRRRNMDVRLADSQQWFPIWVWGKYERKELKDLMIVCAIEEKDHEAVERMLKVALCCVQYRPETRPVMSIVVKMLEGALPVPEPLNPFSYLFSGVNEADDSLARLAWNGGGSDWSSSDVNTKSTVVAGTPLMRRHEITMASENVEVVDGRATEVIGKSGSTVGIGRKNKGGMVGGLALIREEEIGKEVRWSVRVCDGEKKNEGEPPLLSTGDIPPLLGPLTESHIPQMLNPVELEMLEA</sequence>
<dbReference type="AlphaFoldDB" id="A0AA35ZSL1"/>
<dbReference type="SMART" id="SM00220">
    <property type="entry name" value="S_TKc"/>
    <property type="match status" value="1"/>
</dbReference>
<keyword evidence="4 13" id="KW-0812">Transmembrane</keyword>
<dbReference type="InterPro" id="IPR017441">
    <property type="entry name" value="Protein_kinase_ATP_BS"/>
</dbReference>
<dbReference type="EMBL" id="OX465084">
    <property type="protein sequence ID" value="CAI9298130.1"/>
    <property type="molecule type" value="Genomic_DNA"/>
</dbReference>
<dbReference type="PROSITE" id="PS00108">
    <property type="entry name" value="PROTEIN_KINASE_ST"/>
    <property type="match status" value="1"/>
</dbReference>
<evidence type="ECO:0000256" key="11">
    <source>
        <dbReference type="ARBA" id="ARBA00023180"/>
    </source>
</evidence>
<comment type="subcellular location">
    <subcellularLocation>
        <location evidence="1">Membrane</location>
        <topology evidence="1">Single-pass type I membrane protein</topology>
    </subcellularLocation>
</comment>
<evidence type="ECO:0000256" key="6">
    <source>
        <dbReference type="ARBA" id="ARBA00022741"/>
    </source>
</evidence>
<dbReference type="InterPro" id="IPR011009">
    <property type="entry name" value="Kinase-like_dom_sf"/>
</dbReference>
<keyword evidence="5" id="KW-0732">Signal</keyword>
<dbReference type="PROSITE" id="PS50011">
    <property type="entry name" value="PROTEIN_KINASE_DOM"/>
    <property type="match status" value="1"/>
</dbReference>
<evidence type="ECO:0000256" key="5">
    <source>
        <dbReference type="ARBA" id="ARBA00022729"/>
    </source>
</evidence>
<keyword evidence="3" id="KW-0808">Transferase</keyword>
<gene>
    <name evidence="15" type="ORF">LSALG_LOCUS36908</name>
</gene>
<dbReference type="InterPro" id="IPR001245">
    <property type="entry name" value="Ser-Thr/Tyr_kinase_cat_dom"/>
</dbReference>
<feature type="binding site" evidence="12">
    <location>
        <position position="103"/>
    </location>
    <ligand>
        <name>ATP</name>
        <dbReference type="ChEBI" id="CHEBI:30616"/>
    </ligand>
</feature>
<reference evidence="15" key="1">
    <citation type="submission" date="2023-04" db="EMBL/GenBank/DDBJ databases">
        <authorList>
            <person name="Vijverberg K."/>
            <person name="Xiong W."/>
            <person name="Schranz E."/>
        </authorList>
    </citation>
    <scope>NUCLEOTIDE SEQUENCE</scope>
</reference>
<feature type="transmembrane region" description="Helical" evidence="13">
    <location>
        <begin position="6"/>
        <end position="25"/>
    </location>
</feature>
<evidence type="ECO:0000256" key="7">
    <source>
        <dbReference type="ARBA" id="ARBA00022777"/>
    </source>
</evidence>
<dbReference type="PANTHER" id="PTHR27009">
    <property type="entry name" value="RUST RESISTANCE KINASE LR10-RELATED"/>
    <property type="match status" value="1"/>
</dbReference>
<keyword evidence="2" id="KW-0723">Serine/threonine-protein kinase</keyword>
<dbReference type="CDD" id="cd14066">
    <property type="entry name" value="STKc_IRAK"/>
    <property type="match status" value="1"/>
</dbReference>
<evidence type="ECO:0000256" key="12">
    <source>
        <dbReference type="PROSITE-ProRule" id="PRU10141"/>
    </source>
</evidence>
<dbReference type="InterPro" id="IPR045874">
    <property type="entry name" value="LRK10/LRL21-25-like"/>
</dbReference>
<keyword evidence="16" id="KW-1185">Reference proteome</keyword>